<comment type="caution">
    <text evidence="2">The sequence shown here is derived from an EMBL/GenBank/DDBJ whole genome shotgun (WGS) entry which is preliminary data.</text>
</comment>
<dbReference type="Pfam" id="PF01978">
    <property type="entry name" value="TrmB"/>
    <property type="match status" value="1"/>
</dbReference>
<feature type="domain" description="HTH luxR-type" evidence="1">
    <location>
        <begin position="275"/>
        <end position="324"/>
    </location>
</feature>
<dbReference type="RefSeq" id="WP_358128762.1">
    <property type="nucleotide sequence ID" value="NZ_JBFALK010000001.1"/>
</dbReference>
<dbReference type="PANTHER" id="PTHR34293:SF1">
    <property type="entry name" value="HTH-TYPE TRANSCRIPTIONAL REGULATOR TRMBL2"/>
    <property type="match status" value="1"/>
</dbReference>
<proteinExistence type="predicted"/>
<dbReference type="SUPFAM" id="SSF46894">
    <property type="entry name" value="C-terminal effector domain of the bipartite response regulators"/>
    <property type="match status" value="1"/>
</dbReference>
<dbReference type="Proteomes" id="UP001551675">
    <property type="component" value="Unassembled WGS sequence"/>
</dbReference>
<dbReference type="InterPro" id="IPR002831">
    <property type="entry name" value="Tscrpt_reg_TrmB_N"/>
</dbReference>
<evidence type="ECO:0000259" key="1">
    <source>
        <dbReference type="SMART" id="SM00421"/>
    </source>
</evidence>
<accession>A0ABV3G6C8</accession>
<dbReference type="InterPro" id="IPR000792">
    <property type="entry name" value="Tscrpt_reg_LuxR_C"/>
</dbReference>
<dbReference type="InterPro" id="IPR051797">
    <property type="entry name" value="TrmB-like"/>
</dbReference>
<name>A0ABV3G6C8_MICGL</name>
<dbReference type="Pfam" id="PF00196">
    <property type="entry name" value="GerE"/>
    <property type="match status" value="1"/>
</dbReference>
<reference evidence="2 3" key="1">
    <citation type="submission" date="2024-06" db="EMBL/GenBank/DDBJ databases">
        <title>The Natural Products Discovery Center: Release of the First 8490 Sequenced Strains for Exploring Actinobacteria Biosynthetic Diversity.</title>
        <authorList>
            <person name="Kalkreuter E."/>
            <person name="Kautsar S.A."/>
            <person name="Yang D."/>
            <person name="Bader C.D."/>
            <person name="Teijaro C.N."/>
            <person name="Fluegel L."/>
            <person name="Davis C.M."/>
            <person name="Simpson J.R."/>
            <person name="Lauterbach L."/>
            <person name="Steele A.D."/>
            <person name="Gui C."/>
            <person name="Meng S."/>
            <person name="Li G."/>
            <person name="Viehrig K."/>
            <person name="Ye F."/>
            <person name="Su P."/>
            <person name="Kiefer A.F."/>
            <person name="Nichols A."/>
            <person name="Cepeda A.J."/>
            <person name="Yan W."/>
            <person name="Fan B."/>
            <person name="Jiang Y."/>
            <person name="Adhikari A."/>
            <person name="Zheng C.-J."/>
            <person name="Schuster L."/>
            <person name="Cowan T.M."/>
            <person name="Smanski M.J."/>
            <person name="Chevrette M.G."/>
            <person name="De Carvalho L.P.S."/>
            <person name="Shen B."/>
        </authorList>
    </citation>
    <scope>NUCLEOTIDE SEQUENCE [LARGE SCALE GENOMIC DNA]</scope>
    <source>
        <strain evidence="2 3">NPDC050100</strain>
    </source>
</reference>
<dbReference type="Gene3D" id="1.10.10.10">
    <property type="entry name" value="Winged helix-like DNA-binding domain superfamily/Winged helix DNA-binding domain"/>
    <property type="match status" value="2"/>
</dbReference>
<sequence length="330" mass="35649">MNTTRNADPLQALGLDEAETAVYTTVLRLHRATLDEVAQAVDEPVERVTRLLSTLIRLGAVDEACGEYLARHPAAPVGRLVAERLALLALQSRQIDEMLAAVGDLAHHYDSGRDYRTGELHVRPVSGADQLYEAVIRLARRAPGKDLVAALPDRRTAGDFFEKYADMWIRAIKEGSLTSRLIVPVSALGVPGFREVAGLLSRAGTEVRSLDQVPSWFFALGADAAGLPVQWGASPSEHAYNCSLVQSPVVVGSLRALFTELWGRAVPVAHPGGTIQVLRLAAQGLSDETIARHLGLSVRTVRARFAEAIAELGANSRFQAGVEASRRAWL</sequence>
<dbReference type="EMBL" id="JBFALK010000001">
    <property type="protein sequence ID" value="MEV0967183.1"/>
    <property type="molecule type" value="Genomic_DNA"/>
</dbReference>
<gene>
    <name evidence="2" type="ORF">AB0I59_01010</name>
</gene>
<organism evidence="2 3">
    <name type="scientific">Microtetraspora glauca</name>
    <dbReference type="NCBI Taxonomy" id="1996"/>
    <lineage>
        <taxon>Bacteria</taxon>
        <taxon>Bacillati</taxon>
        <taxon>Actinomycetota</taxon>
        <taxon>Actinomycetes</taxon>
        <taxon>Streptosporangiales</taxon>
        <taxon>Streptosporangiaceae</taxon>
        <taxon>Microtetraspora</taxon>
    </lineage>
</organism>
<dbReference type="PANTHER" id="PTHR34293">
    <property type="entry name" value="HTH-TYPE TRANSCRIPTIONAL REGULATOR TRMBL2"/>
    <property type="match status" value="1"/>
</dbReference>
<dbReference type="InterPro" id="IPR016032">
    <property type="entry name" value="Sig_transdc_resp-reg_C-effctor"/>
</dbReference>
<dbReference type="InterPro" id="IPR036388">
    <property type="entry name" value="WH-like_DNA-bd_sf"/>
</dbReference>
<dbReference type="CDD" id="cd06170">
    <property type="entry name" value="LuxR_C_like"/>
    <property type="match status" value="1"/>
</dbReference>
<keyword evidence="3" id="KW-1185">Reference proteome</keyword>
<protein>
    <submittedName>
        <fullName evidence="2">Helix-turn-helix domain-containing protein</fullName>
    </submittedName>
</protein>
<evidence type="ECO:0000313" key="2">
    <source>
        <dbReference type="EMBL" id="MEV0967183.1"/>
    </source>
</evidence>
<evidence type="ECO:0000313" key="3">
    <source>
        <dbReference type="Proteomes" id="UP001551675"/>
    </source>
</evidence>
<dbReference type="SMART" id="SM00421">
    <property type="entry name" value="HTH_LUXR"/>
    <property type="match status" value="1"/>
</dbReference>